<evidence type="ECO:0000313" key="4">
    <source>
        <dbReference type="Proteomes" id="UP000574390"/>
    </source>
</evidence>
<feature type="non-terminal residue" evidence="3">
    <location>
        <position position="108"/>
    </location>
</feature>
<protein>
    <submittedName>
        <fullName evidence="3">Coiledcoil domain containing</fullName>
    </submittedName>
</protein>
<evidence type="ECO:0000259" key="2">
    <source>
        <dbReference type="Pfam" id="PF21773"/>
    </source>
</evidence>
<dbReference type="Pfam" id="PF21773">
    <property type="entry name" value="ODAD1_CC"/>
    <property type="match status" value="1"/>
</dbReference>
<sequence length="108" mass="11720">DSGKSGDAHVVARGDLSVDDENNLRKQVNQSAWGIAKDKVAIRMTADKVEVYEEAFGKIQSATGISDIDELVQNFIAAEDQNFSLFNYANQLSGDIKKLEASVGDLTL</sequence>
<evidence type="ECO:0000256" key="1">
    <source>
        <dbReference type="ARBA" id="ARBA00023054"/>
    </source>
</evidence>
<organism evidence="3 4">
    <name type="scientific">Perkinsus olseni</name>
    <name type="common">Perkinsus atlanticus</name>
    <dbReference type="NCBI Taxonomy" id="32597"/>
    <lineage>
        <taxon>Eukaryota</taxon>
        <taxon>Sar</taxon>
        <taxon>Alveolata</taxon>
        <taxon>Perkinsozoa</taxon>
        <taxon>Perkinsea</taxon>
        <taxon>Perkinsida</taxon>
        <taxon>Perkinsidae</taxon>
        <taxon>Perkinsus</taxon>
    </lineage>
</organism>
<dbReference type="InterPro" id="IPR049258">
    <property type="entry name" value="ODAD1_CC"/>
</dbReference>
<dbReference type="InterPro" id="IPR051876">
    <property type="entry name" value="ODA-DC/CCD"/>
</dbReference>
<accession>A0A7J6TUB6</accession>
<proteinExistence type="predicted"/>
<gene>
    <name evidence="3" type="primary">CCDC63_3</name>
    <name evidence="3" type="ORF">FOZ62_022175</name>
</gene>
<dbReference type="AlphaFoldDB" id="A0A7J6TUB6"/>
<name>A0A7J6TUB6_PEROL</name>
<keyword evidence="1" id="KW-0175">Coiled coil</keyword>
<feature type="non-terminal residue" evidence="3">
    <location>
        <position position="1"/>
    </location>
</feature>
<dbReference type="EMBL" id="JABANM010004700">
    <property type="protein sequence ID" value="KAF4748843.1"/>
    <property type="molecule type" value="Genomic_DNA"/>
</dbReference>
<dbReference type="Proteomes" id="UP000574390">
    <property type="component" value="Unassembled WGS sequence"/>
</dbReference>
<dbReference type="PANTHER" id="PTHR21694">
    <property type="entry name" value="COILED-COIL DOMAIN-CONTAINING PROTEIN 63"/>
    <property type="match status" value="1"/>
</dbReference>
<feature type="domain" description="ODAD1 central coiled coil region" evidence="2">
    <location>
        <begin position="37"/>
        <end position="105"/>
    </location>
</feature>
<comment type="caution">
    <text evidence="3">The sequence shown here is derived from an EMBL/GenBank/DDBJ whole genome shotgun (WGS) entry which is preliminary data.</text>
</comment>
<dbReference type="PANTHER" id="PTHR21694:SF18">
    <property type="entry name" value="COILED-COIL DOMAIN-CONTAINING PROTEIN 63"/>
    <property type="match status" value="1"/>
</dbReference>
<evidence type="ECO:0000313" key="3">
    <source>
        <dbReference type="EMBL" id="KAF4748843.1"/>
    </source>
</evidence>
<reference evidence="3 4" key="1">
    <citation type="submission" date="2020-04" db="EMBL/GenBank/DDBJ databases">
        <title>Perkinsus olseni comparative genomics.</title>
        <authorList>
            <person name="Bogema D.R."/>
        </authorList>
    </citation>
    <scope>NUCLEOTIDE SEQUENCE [LARGE SCALE GENOMIC DNA]</scope>
    <source>
        <strain evidence="3">ATCC PRA-205</strain>
    </source>
</reference>